<comment type="caution">
    <text evidence="1">The sequence shown here is derived from an EMBL/GenBank/DDBJ whole genome shotgun (WGS) entry which is preliminary data.</text>
</comment>
<organism evidence="1 2">
    <name type="scientific">Candidatus Fischerbacteria bacterium RBG_13_37_8</name>
    <dbReference type="NCBI Taxonomy" id="1817863"/>
    <lineage>
        <taxon>Bacteria</taxon>
        <taxon>Candidatus Fischeribacteriota</taxon>
    </lineage>
</organism>
<dbReference type="EMBL" id="MFGW01000163">
    <property type="protein sequence ID" value="OGF63530.1"/>
    <property type="molecule type" value="Genomic_DNA"/>
</dbReference>
<name>A0A1F5VJM1_9BACT</name>
<reference evidence="1 2" key="1">
    <citation type="journal article" date="2016" name="Nat. Commun.">
        <title>Thousands of microbial genomes shed light on interconnected biogeochemical processes in an aquifer system.</title>
        <authorList>
            <person name="Anantharaman K."/>
            <person name="Brown C.T."/>
            <person name="Hug L.A."/>
            <person name="Sharon I."/>
            <person name="Castelle C.J."/>
            <person name="Probst A.J."/>
            <person name="Thomas B.C."/>
            <person name="Singh A."/>
            <person name="Wilkins M.J."/>
            <person name="Karaoz U."/>
            <person name="Brodie E.L."/>
            <person name="Williams K.H."/>
            <person name="Hubbard S.S."/>
            <person name="Banfield J.F."/>
        </authorList>
    </citation>
    <scope>NUCLEOTIDE SEQUENCE [LARGE SCALE GENOMIC DNA]</scope>
</reference>
<protein>
    <submittedName>
        <fullName evidence="1">Uncharacterized protein</fullName>
    </submittedName>
</protein>
<dbReference type="AlphaFoldDB" id="A0A1F5VJM1"/>
<evidence type="ECO:0000313" key="1">
    <source>
        <dbReference type="EMBL" id="OGF63530.1"/>
    </source>
</evidence>
<dbReference type="Proteomes" id="UP000178943">
    <property type="component" value="Unassembled WGS sequence"/>
</dbReference>
<evidence type="ECO:0000313" key="2">
    <source>
        <dbReference type="Proteomes" id="UP000178943"/>
    </source>
</evidence>
<accession>A0A1F5VJM1</accession>
<feature type="non-terminal residue" evidence="1">
    <location>
        <position position="1"/>
    </location>
</feature>
<gene>
    <name evidence="1" type="ORF">A2Y62_16440</name>
</gene>
<proteinExistence type="predicted"/>
<sequence length="92" mass="9964">TVKGEVLDLACYIGHEAKGLKHQQCALTCLKDGQPMGLLTEDGAVYLLLADHQDGKPFNETKNYAALQVEISGTMYERAGIKAVSVESVKKL</sequence>